<dbReference type="PANTHER" id="PTHR43085:SF15">
    <property type="entry name" value="2-DEHYDRO-3-DEOXYGLUCONOKINASE"/>
    <property type="match status" value="1"/>
</dbReference>
<name>A0A0F8ZVL9_9ZZZZ</name>
<evidence type="ECO:0000256" key="1">
    <source>
        <dbReference type="ARBA" id="ARBA00010688"/>
    </source>
</evidence>
<dbReference type="EMBL" id="LAZR01045851">
    <property type="protein sequence ID" value="KKK97887.1"/>
    <property type="molecule type" value="Genomic_DNA"/>
</dbReference>
<dbReference type="GO" id="GO:0019698">
    <property type="term" value="P:D-galacturonate catabolic process"/>
    <property type="evidence" value="ECO:0007669"/>
    <property type="project" value="TreeGrafter"/>
</dbReference>
<evidence type="ECO:0000259" key="4">
    <source>
        <dbReference type="Pfam" id="PF00294"/>
    </source>
</evidence>
<proteinExistence type="inferred from homology"/>
<evidence type="ECO:0000313" key="5">
    <source>
        <dbReference type="EMBL" id="KKK97887.1"/>
    </source>
</evidence>
<feature type="domain" description="Carbohydrate kinase PfkB" evidence="4">
    <location>
        <begin position="22"/>
        <end position="176"/>
    </location>
</feature>
<dbReference type="InterPro" id="IPR011611">
    <property type="entry name" value="PfkB_dom"/>
</dbReference>
<dbReference type="GO" id="GO:0006974">
    <property type="term" value="P:DNA damage response"/>
    <property type="evidence" value="ECO:0007669"/>
    <property type="project" value="TreeGrafter"/>
</dbReference>
<dbReference type="Gene3D" id="3.40.1190.20">
    <property type="match status" value="1"/>
</dbReference>
<evidence type="ECO:0000256" key="2">
    <source>
        <dbReference type="ARBA" id="ARBA00022679"/>
    </source>
</evidence>
<dbReference type="InterPro" id="IPR029056">
    <property type="entry name" value="Ribokinase-like"/>
</dbReference>
<reference evidence="5" key="1">
    <citation type="journal article" date="2015" name="Nature">
        <title>Complex archaea that bridge the gap between prokaryotes and eukaryotes.</title>
        <authorList>
            <person name="Spang A."/>
            <person name="Saw J.H."/>
            <person name="Jorgensen S.L."/>
            <person name="Zaremba-Niedzwiedzka K."/>
            <person name="Martijn J."/>
            <person name="Lind A.E."/>
            <person name="van Eijk R."/>
            <person name="Schleper C."/>
            <person name="Guy L."/>
            <person name="Ettema T.J."/>
        </authorList>
    </citation>
    <scope>NUCLEOTIDE SEQUENCE</scope>
</reference>
<feature type="non-terminal residue" evidence="5">
    <location>
        <position position="180"/>
    </location>
</feature>
<dbReference type="Pfam" id="PF00294">
    <property type="entry name" value="PfkB"/>
    <property type="match status" value="1"/>
</dbReference>
<keyword evidence="3" id="KW-0418">Kinase</keyword>
<sequence>MIKVAFFGEAMHELSLNDEPCFGGDSYNSAVYLKRLVMSHAEVYFVSAIGSDELSDRAFIRWQKQGLNLQYVLRSDVRTLGAYGIVVDDSGERTFHYDRKDSAAREYFNLDKQQAFLAALKHKLFDYVYFSAISLAILDEQSRQLFMAAIAAFKQAGGKVIFDSNYRAVLWQNKATAQKC</sequence>
<dbReference type="InterPro" id="IPR050306">
    <property type="entry name" value="PfkB_Carbo_kinase"/>
</dbReference>
<dbReference type="GO" id="GO:0005829">
    <property type="term" value="C:cytosol"/>
    <property type="evidence" value="ECO:0007669"/>
    <property type="project" value="TreeGrafter"/>
</dbReference>
<dbReference type="PANTHER" id="PTHR43085">
    <property type="entry name" value="HEXOKINASE FAMILY MEMBER"/>
    <property type="match status" value="1"/>
</dbReference>
<comment type="caution">
    <text evidence="5">The sequence shown here is derived from an EMBL/GenBank/DDBJ whole genome shotgun (WGS) entry which is preliminary data.</text>
</comment>
<gene>
    <name evidence="5" type="ORF">LCGC14_2648250</name>
</gene>
<protein>
    <recommendedName>
        <fullName evidence="4">Carbohydrate kinase PfkB domain-containing protein</fullName>
    </recommendedName>
</protein>
<keyword evidence="2" id="KW-0808">Transferase</keyword>
<accession>A0A0F8ZVL9</accession>
<dbReference type="GO" id="GO:0008673">
    <property type="term" value="F:2-dehydro-3-deoxygluconokinase activity"/>
    <property type="evidence" value="ECO:0007669"/>
    <property type="project" value="TreeGrafter"/>
</dbReference>
<evidence type="ECO:0000256" key="3">
    <source>
        <dbReference type="ARBA" id="ARBA00022777"/>
    </source>
</evidence>
<comment type="similarity">
    <text evidence="1">Belongs to the carbohydrate kinase PfkB family.</text>
</comment>
<dbReference type="SUPFAM" id="SSF53613">
    <property type="entry name" value="Ribokinase-like"/>
    <property type="match status" value="1"/>
</dbReference>
<dbReference type="GO" id="GO:0042840">
    <property type="term" value="P:D-glucuronate catabolic process"/>
    <property type="evidence" value="ECO:0007669"/>
    <property type="project" value="TreeGrafter"/>
</dbReference>
<dbReference type="AlphaFoldDB" id="A0A0F8ZVL9"/>
<organism evidence="5">
    <name type="scientific">marine sediment metagenome</name>
    <dbReference type="NCBI Taxonomy" id="412755"/>
    <lineage>
        <taxon>unclassified sequences</taxon>
        <taxon>metagenomes</taxon>
        <taxon>ecological metagenomes</taxon>
    </lineage>
</organism>